<keyword evidence="4" id="KW-0326">Glycosidase</keyword>
<dbReference type="InterPro" id="IPR013780">
    <property type="entry name" value="Glyco_hydro_b"/>
</dbReference>
<dbReference type="SUPFAM" id="SSF49384">
    <property type="entry name" value="Carbohydrate-binding domain"/>
    <property type="match status" value="1"/>
</dbReference>
<dbReference type="RefSeq" id="WP_119576407.1">
    <property type="nucleotide sequence ID" value="NZ_QXEC01000012.1"/>
</dbReference>
<sequence length="569" mass="60631">MRNVKGRFRANAARLSAGVVLLASAAVATALPAGAAAAGCSVNYAVASQWQGGFGANVTITNLGDPVSGWTLTWNYSAGQRVAEAWNATVTQSGAAVTARNVSYNGSIATNGTTSFGFNGSWSGSNPAPTSFALNGVTCTGGTTPTTPPTTPPPTNPPPTGAADITVNSATRYQTVDGFGAAVSIWGSAWSTAETQTLVGLGANQLGLSIVRTGISPVSGEWPTQVNALRTAKSYGSNVKILASPWTAPAAWKTNNSRINGGKLRTDRYADYANHLNSYVQYMRGQGVTIDVTSVQNEPDWHPDYDSMDWNGTELRNFVRDHGTRVQNTRLMVAEAVNLNYTYTDPTLNDTTARNNIGYIGGHLYGTEASGRLRSYPLADQHNKPVWMTEWNLHAADGNGSNIWGNPANQTVWNETLDDIMRTVHRSMEANWTAYVWWYGKRYYSFIGDGESAYGTQAGAPLKRGYAFSQYSKYVRPGYQRVALGKSSKAAPLEVTAYSGGGKTTLVILNRSNSAVNNAVVQAPQNVTRAEHYLTSINANAASQPVGVNGNQVSVNVGARSISTVVLTH</sequence>
<dbReference type="EMBL" id="QXEC01000012">
    <property type="protein sequence ID" value="RIV37725.1"/>
    <property type="molecule type" value="Genomic_DNA"/>
</dbReference>
<dbReference type="AlphaFoldDB" id="A0A418MTZ8"/>
<feature type="chain" id="PRO_5039408925" evidence="6">
    <location>
        <begin position="31"/>
        <end position="569"/>
    </location>
</feature>
<evidence type="ECO:0000256" key="1">
    <source>
        <dbReference type="ARBA" id="ARBA00005382"/>
    </source>
</evidence>
<dbReference type="PROSITE" id="PS51173">
    <property type="entry name" value="CBM2"/>
    <property type="match status" value="1"/>
</dbReference>
<evidence type="ECO:0000256" key="4">
    <source>
        <dbReference type="RuleBase" id="RU361188"/>
    </source>
</evidence>
<dbReference type="InterPro" id="IPR008965">
    <property type="entry name" value="CBM2/CBM3_carb-bd_dom_sf"/>
</dbReference>
<evidence type="ECO:0000256" key="6">
    <source>
        <dbReference type="SAM" id="SignalP"/>
    </source>
</evidence>
<dbReference type="Proteomes" id="UP000283832">
    <property type="component" value="Unassembled WGS sequence"/>
</dbReference>
<accession>A0A418MTZ8</accession>
<dbReference type="InterPro" id="IPR001139">
    <property type="entry name" value="Glyco_hydro_30"/>
</dbReference>
<organism evidence="8 9">
    <name type="scientific">Micromonospora radicis</name>
    <dbReference type="NCBI Taxonomy" id="1894971"/>
    <lineage>
        <taxon>Bacteria</taxon>
        <taxon>Bacillati</taxon>
        <taxon>Actinomycetota</taxon>
        <taxon>Actinomycetes</taxon>
        <taxon>Micromonosporales</taxon>
        <taxon>Micromonosporaceae</taxon>
        <taxon>Micromonospora</taxon>
    </lineage>
</organism>
<dbReference type="GO" id="GO:0016020">
    <property type="term" value="C:membrane"/>
    <property type="evidence" value="ECO:0007669"/>
    <property type="project" value="GOC"/>
</dbReference>
<dbReference type="PANTHER" id="PTHR11069">
    <property type="entry name" value="GLUCOSYLCERAMIDASE"/>
    <property type="match status" value="1"/>
</dbReference>
<feature type="compositionally biased region" description="Pro residues" evidence="5">
    <location>
        <begin position="146"/>
        <end position="160"/>
    </location>
</feature>
<comment type="caution">
    <text evidence="8">The sequence shown here is derived from an EMBL/GenBank/DDBJ whole genome shotgun (WGS) entry which is preliminary data.</text>
</comment>
<keyword evidence="2 6" id="KW-0732">Signal</keyword>
<feature type="domain" description="CBM2" evidence="7">
    <location>
        <begin position="33"/>
        <end position="142"/>
    </location>
</feature>
<evidence type="ECO:0000313" key="9">
    <source>
        <dbReference type="Proteomes" id="UP000283832"/>
    </source>
</evidence>
<comment type="similarity">
    <text evidence="1 4">Belongs to the glycosyl hydrolase 30 family.</text>
</comment>
<dbReference type="InterPro" id="IPR033453">
    <property type="entry name" value="Glyco_hydro_30_TIM-barrel"/>
</dbReference>
<protein>
    <submittedName>
        <fullName evidence="8">Cellulose-binding protein</fullName>
    </submittedName>
</protein>
<feature type="region of interest" description="Disordered" evidence="5">
    <location>
        <begin position="141"/>
        <end position="163"/>
    </location>
</feature>
<dbReference type="InterPro" id="IPR017853">
    <property type="entry name" value="GH"/>
</dbReference>
<dbReference type="InterPro" id="IPR012291">
    <property type="entry name" value="CBM2_carb-bd_dom_sf"/>
</dbReference>
<feature type="signal peptide" evidence="6">
    <location>
        <begin position="1"/>
        <end position="30"/>
    </location>
</feature>
<gene>
    <name evidence="8" type="ORF">D2L64_14175</name>
</gene>
<dbReference type="Pfam" id="PF02055">
    <property type="entry name" value="Glyco_hydro_30"/>
    <property type="match status" value="1"/>
</dbReference>
<dbReference type="InterPro" id="IPR001919">
    <property type="entry name" value="CBD2"/>
</dbReference>
<dbReference type="GO" id="GO:0006665">
    <property type="term" value="P:sphingolipid metabolic process"/>
    <property type="evidence" value="ECO:0007669"/>
    <property type="project" value="InterPro"/>
</dbReference>
<dbReference type="GO" id="GO:0005975">
    <property type="term" value="P:carbohydrate metabolic process"/>
    <property type="evidence" value="ECO:0007669"/>
    <property type="project" value="InterPro"/>
</dbReference>
<dbReference type="SMART" id="SM00637">
    <property type="entry name" value="CBD_II"/>
    <property type="match status" value="1"/>
</dbReference>
<dbReference type="OrthoDB" id="9806701at2"/>
<evidence type="ECO:0000256" key="3">
    <source>
        <dbReference type="ARBA" id="ARBA00022801"/>
    </source>
</evidence>
<dbReference type="Gene3D" id="3.20.20.80">
    <property type="entry name" value="Glycosidases"/>
    <property type="match status" value="1"/>
</dbReference>
<keyword evidence="9" id="KW-1185">Reference proteome</keyword>
<evidence type="ECO:0000256" key="5">
    <source>
        <dbReference type="SAM" id="MobiDB-lite"/>
    </source>
</evidence>
<keyword evidence="3 4" id="KW-0378">Hydrolase</keyword>
<reference evidence="8 9" key="1">
    <citation type="submission" date="2018-08" db="EMBL/GenBank/DDBJ databases">
        <title>Jishengella sp. nov., isolated from a root of Azadirachta indica A. Juss. var. siamensis Valenton.</title>
        <authorList>
            <person name="Kuncharoen N."/>
            <person name="Tanasupawat S."/>
            <person name="Kudo T."/>
            <person name="Ohkuma M."/>
        </authorList>
    </citation>
    <scope>NUCLEOTIDE SEQUENCE [LARGE SCALE GENOMIC DNA]</scope>
    <source>
        <strain evidence="8 9">AZ1-13</strain>
    </source>
</reference>
<dbReference type="Gene3D" id="2.60.40.1180">
    <property type="entry name" value="Golgi alpha-mannosidase II"/>
    <property type="match status" value="1"/>
</dbReference>
<name>A0A418MTZ8_9ACTN</name>
<dbReference type="GO" id="GO:0004348">
    <property type="term" value="F:glucosylceramidase activity"/>
    <property type="evidence" value="ECO:0007669"/>
    <property type="project" value="InterPro"/>
</dbReference>
<proteinExistence type="inferred from homology"/>
<dbReference type="Gene3D" id="2.60.40.290">
    <property type="match status" value="1"/>
</dbReference>
<dbReference type="PANTHER" id="PTHR11069:SF38">
    <property type="entry name" value="GLUCURONOXYLANASE XYNC"/>
    <property type="match status" value="1"/>
</dbReference>
<evidence type="ECO:0000313" key="8">
    <source>
        <dbReference type="EMBL" id="RIV37725.1"/>
    </source>
</evidence>
<evidence type="ECO:0000259" key="7">
    <source>
        <dbReference type="PROSITE" id="PS51173"/>
    </source>
</evidence>
<dbReference type="SUPFAM" id="SSF51445">
    <property type="entry name" value="(Trans)glycosidases"/>
    <property type="match status" value="1"/>
</dbReference>
<evidence type="ECO:0000256" key="2">
    <source>
        <dbReference type="ARBA" id="ARBA00022729"/>
    </source>
</evidence>
<dbReference type="Pfam" id="PF00553">
    <property type="entry name" value="CBM_2"/>
    <property type="match status" value="1"/>
</dbReference>
<dbReference type="GO" id="GO:0030247">
    <property type="term" value="F:polysaccharide binding"/>
    <property type="evidence" value="ECO:0007669"/>
    <property type="project" value="UniProtKB-UniRule"/>
</dbReference>